<dbReference type="Proteomes" id="UP001597419">
    <property type="component" value="Unassembled WGS sequence"/>
</dbReference>
<accession>A0ABW5GJ23</accession>
<gene>
    <name evidence="2" type="ORF">ACFSYJ_19670</name>
</gene>
<comment type="caution">
    <text evidence="2">The sequence shown here is derived from an EMBL/GenBank/DDBJ whole genome shotgun (WGS) entry which is preliminary data.</text>
</comment>
<keyword evidence="3" id="KW-1185">Reference proteome</keyword>
<feature type="domain" description="DUF4253" evidence="1">
    <location>
        <begin position="145"/>
        <end position="252"/>
    </location>
</feature>
<reference evidence="3" key="1">
    <citation type="journal article" date="2019" name="Int. J. Syst. Evol. Microbiol.">
        <title>The Global Catalogue of Microorganisms (GCM) 10K type strain sequencing project: providing services to taxonomists for standard genome sequencing and annotation.</title>
        <authorList>
            <consortium name="The Broad Institute Genomics Platform"/>
            <consortium name="The Broad Institute Genome Sequencing Center for Infectious Disease"/>
            <person name="Wu L."/>
            <person name="Ma J."/>
        </authorList>
    </citation>
    <scope>NUCLEOTIDE SEQUENCE [LARGE SCALE GENOMIC DNA]</scope>
    <source>
        <strain evidence="3">CGMCC 4.7643</strain>
    </source>
</reference>
<dbReference type="InterPro" id="IPR025349">
    <property type="entry name" value="DUF4253"/>
</dbReference>
<name>A0ABW5GJ23_9PSEU</name>
<dbReference type="Pfam" id="PF14062">
    <property type="entry name" value="DUF4253"/>
    <property type="match status" value="1"/>
</dbReference>
<evidence type="ECO:0000259" key="1">
    <source>
        <dbReference type="Pfam" id="PF14062"/>
    </source>
</evidence>
<proteinExistence type="predicted"/>
<dbReference type="RefSeq" id="WP_345394474.1">
    <property type="nucleotide sequence ID" value="NZ_BAABHG010000006.1"/>
</dbReference>
<organism evidence="2 3">
    <name type="scientific">Amycolatopsis samaneae</name>
    <dbReference type="NCBI Taxonomy" id="664691"/>
    <lineage>
        <taxon>Bacteria</taxon>
        <taxon>Bacillati</taxon>
        <taxon>Actinomycetota</taxon>
        <taxon>Actinomycetes</taxon>
        <taxon>Pseudonocardiales</taxon>
        <taxon>Pseudonocardiaceae</taxon>
        <taxon>Amycolatopsis</taxon>
    </lineage>
</organism>
<protein>
    <submittedName>
        <fullName evidence="2">DUF4253 domain-containing protein</fullName>
    </submittedName>
</protein>
<evidence type="ECO:0000313" key="3">
    <source>
        <dbReference type="Proteomes" id="UP001597419"/>
    </source>
</evidence>
<sequence>MTIAPIRPGTGAPPVQTLPPGRWHGRLWVSDTPLARPERYLGCVAEFERSGLWPVLIPHDQRFAANGEDWIDDRGRLAPAEHRIGSADPESVLARWWDGSCCEGACLRPFGDRFPGLARRTARKSDPLAEAGNTGSVLAARGQHRLGLVQTERPSDIPALLGWTGMIKSTDQVAELSAVLRSWEDRFGATLIVLGFDSLELSVAAPPRTQARALTVAAEHRAFSLPTFTGQPGNLREYAASLVRARHWRFSWA</sequence>
<dbReference type="EMBL" id="JBHUKU010000009">
    <property type="protein sequence ID" value="MFD2460835.1"/>
    <property type="molecule type" value="Genomic_DNA"/>
</dbReference>
<evidence type="ECO:0000313" key="2">
    <source>
        <dbReference type="EMBL" id="MFD2460835.1"/>
    </source>
</evidence>